<dbReference type="RefSeq" id="WP_126611472.1">
    <property type="nucleotide sequence ID" value="NZ_JBHUCY010000008.1"/>
</dbReference>
<dbReference type="Gene3D" id="3.40.50.1820">
    <property type="entry name" value="alpha/beta hydrolase"/>
    <property type="match status" value="1"/>
</dbReference>
<dbReference type="InterPro" id="IPR000073">
    <property type="entry name" value="AB_hydrolase_1"/>
</dbReference>
<gene>
    <name evidence="2" type="ORF">EJ903_01650</name>
</gene>
<dbReference type="InterPro" id="IPR050228">
    <property type="entry name" value="Carboxylesterase_BioH"/>
</dbReference>
<dbReference type="PANTHER" id="PTHR43194">
    <property type="entry name" value="HYDROLASE ALPHA/BETA FOLD FAMILY"/>
    <property type="match status" value="1"/>
</dbReference>
<proteinExistence type="predicted"/>
<dbReference type="PRINTS" id="PR00111">
    <property type="entry name" value="ABHYDROLASE"/>
</dbReference>
<dbReference type="PANTHER" id="PTHR43194:SF5">
    <property type="entry name" value="PIMELOYL-[ACYL-CARRIER PROTEIN] METHYL ESTER ESTERASE"/>
    <property type="match status" value="1"/>
</dbReference>
<dbReference type="SUPFAM" id="SSF53474">
    <property type="entry name" value="alpha/beta-Hydrolases"/>
    <property type="match status" value="1"/>
</dbReference>
<dbReference type="GO" id="GO:0016787">
    <property type="term" value="F:hydrolase activity"/>
    <property type="evidence" value="ECO:0007669"/>
    <property type="project" value="UniProtKB-KW"/>
</dbReference>
<protein>
    <submittedName>
        <fullName evidence="2">Alpha/beta hydrolase</fullName>
    </submittedName>
</protein>
<keyword evidence="3" id="KW-1185">Reference proteome</keyword>
<organism evidence="2 3">
    <name type="scientific">Azospirillum griseum</name>
    <dbReference type="NCBI Taxonomy" id="2496639"/>
    <lineage>
        <taxon>Bacteria</taxon>
        <taxon>Pseudomonadati</taxon>
        <taxon>Pseudomonadota</taxon>
        <taxon>Alphaproteobacteria</taxon>
        <taxon>Rhodospirillales</taxon>
        <taxon>Azospirillaceae</taxon>
        <taxon>Azospirillum</taxon>
    </lineage>
</organism>
<evidence type="ECO:0000259" key="1">
    <source>
        <dbReference type="Pfam" id="PF12697"/>
    </source>
</evidence>
<evidence type="ECO:0000313" key="2">
    <source>
        <dbReference type="EMBL" id="RTR24491.1"/>
    </source>
</evidence>
<comment type="caution">
    <text evidence="2">The sequence shown here is derived from an EMBL/GenBank/DDBJ whole genome shotgun (WGS) entry which is preliminary data.</text>
</comment>
<feature type="domain" description="AB hydrolase-1" evidence="1">
    <location>
        <begin position="30"/>
        <end position="260"/>
    </location>
</feature>
<dbReference type="EMBL" id="RXMA01000001">
    <property type="protein sequence ID" value="RTR24491.1"/>
    <property type="molecule type" value="Genomic_DNA"/>
</dbReference>
<dbReference type="OrthoDB" id="9804723at2"/>
<dbReference type="Pfam" id="PF12697">
    <property type="entry name" value="Abhydrolase_6"/>
    <property type="match status" value="1"/>
</dbReference>
<dbReference type="Proteomes" id="UP000277007">
    <property type="component" value="Unassembled WGS sequence"/>
</dbReference>
<sequence>MTQPSFLVHGHPVYAHTGGRPFDPSRPVAVLLHGAGMDHTVWSLQTRYLAHHGRSVLAVDLPGHGRSGGAPLDSIAALADWVVALLDAAGVAKAALIGHSMGALVALDAAARRADRIESIVLMGAAERMPVHPDLLASAAAGDPSANDLVIGWGHGPRGHTGGSAAPGLALIPGGRRLMAGITPGVLGVDLAACNAYATGATAAEAVGCPALVVIGALDRMASAKAGRALASRLKMSQIVTIKQAGHMMMTETPDATVEALRGFLDLRRV</sequence>
<keyword evidence="2" id="KW-0378">Hydrolase</keyword>
<name>A0A3S0KEG5_9PROT</name>
<accession>A0A3S0KEG5</accession>
<evidence type="ECO:0000313" key="3">
    <source>
        <dbReference type="Proteomes" id="UP000277007"/>
    </source>
</evidence>
<reference evidence="2 3" key="1">
    <citation type="submission" date="2018-12" db="EMBL/GenBank/DDBJ databases">
        <authorList>
            <person name="Yang Y."/>
        </authorList>
    </citation>
    <scope>NUCLEOTIDE SEQUENCE [LARGE SCALE GENOMIC DNA]</scope>
    <source>
        <strain evidence="2 3">L-25-5w-1</strain>
    </source>
</reference>
<dbReference type="AlphaFoldDB" id="A0A3S0KEG5"/>
<dbReference type="InterPro" id="IPR029058">
    <property type="entry name" value="AB_hydrolase_fold"/>
</dbReference>